<protein>
    <submittedName>
        <fullName evidence="1">Uncharacterized protein</fullName>
    </submittedName>
</protein>
<comment type="caution">
    <text evidence="1">The sequence shown here is derived from an EMBL/GenBank/DDBJ whole genome shotgun (WGS) entry which is preliminary data.</text>
</comment>
<sequence length="91" mass="9846">MAGGKTMMGERTMDRTASYSPAEWAAYRRGIQDAMGAASRVDIEAFSRERQQVLYAGAVAARQMIVHTLATRWVWVGNQAKAAASAEPPSA</sequence>
<name>A0ABS5EQX0_9PROT</name>
<dbReference type="Proteomes" id="UP000698752">
    <property type="component" value="Unassembled WGS sequence"/>
</dbReference>
<organism evidence="1 2">
    <name type="scientific">Neoroseomonas terrae</name>
    <dbReference type="NCBI Taxonomy" id="424799"/>
    <lineage>
        <taxon>Bacteria</taxon>
        <taxon>Pseudomonadati</taxon>
        <taxon>Pseudomonadota</taxon>
        <taxon>Alphaproteobacteria</taxon>
        <taxon>Acetobacterales</taxon>
        <taxon>Acetobacteraceae</taxon>
        <taxon>Neoroseomonas</taxon>
    </lineage>
</organism>
<dbReference type="RefSeq" id="WP_211872134.1">
    <property type="nucleotide sequence ID" value="NZ_JAAEDI010000056.1"/>
</dbReference>
<keyword evidence="2" id="KW-1185">Reference proteome</keyword>
<dbReference type="EMBL" id="JAAEDI010000056">
    <property type="protein sequence ID" value="MBR0653429.1"/>
    <property type="molecule type" value="Genomic_DNA"/>
</dbReference>
<evidence type="ECO:0000313" key="2">
    <source>
        <dbReference type="Proteomes" id="UP000698752"/>
    </source>
</evidence>
<gene>
    <name evidence="1" type="ORF">GXW78_27550</name>
</gene>
<accession>A0ABS5EQX0</accession>
<proteinExistence type="predicted"/>
<evidence type="ECO:0000313" key="1">
    <source>
        <dbReference type="EMBL" id="MBR0653429.1"/>
    </source>
</evidence>
<reference evidence="2" key="1">
    <citation type="journal article" date="2021" name="Syst. Appl. Microbiol.">
        <title>Roseomonas hellenica sp. nov., isolated from roots of wild-growing Alkanna tinctoria.</title>
        <authorList>
            <person name="Rat A."/>
            <person name="Naranjo H.D."/>
            <person name="Lebbe L."/>
            <person name="Cnockaert M."/>
            <person name="Krigas N."/>
            <person name="Grigoriadou K."/>
            <person name="Maloupa E."/>
            <person name="Willems A."/>
        </authorList>
    </citation>
    <scope>NUCLEOTIDE SEQUENCE [LARGE SCALE GENOMIC DNA]</scope>
    <source>
        <strain evidence="2">LMG 31159</strain>
    </source>
</reference>